<keyword evidence="1" id="KW-0812">Transmembrane</keyword>
<protein>
    <recommendedName>
        <fullName evidence="4">Tryptophan-rich sensory protein</fullName>
    </recommendedName>
</protein>
<organism evidence="2 3">
    <name type="scientific">Flagellimonas maritima</name>
    <dbReference type="NCBI Taxonomy" id="1383885"/>
    <lineage>
        <taxon>Bacteria</taxon>
        <taxon>Pseudomonadati</taxon>
        <taxon>Bacteroidota</taxon>
        <taxon>Flavobacteriia</taxon>
        <taxon>Flavobacteriales</taxon>
        <taxon>Flavobacteriaceae</taxon>
        <taxon>Flagellimonas</taxon>
    </lineage>
</organism>
<feature type="transmembrane region" description="Helical" evidence="1">
    <location>
        <begin position="139"/>
        <end position="160"/>
    </location>
</feature>
<keyword evidence="3" id="KW-1185">Reference proteome</keyword>
<accession>A0A2Z4LU32</accession>
<feature type="transmembrane region" description="Helical" evidence="1">
    <location>
        <begin position="180"/>
        <end position="199"/>
    </location>
</feature>
<name>A0A2Z4LU32_9FLAO</name>
<evidence type="ECO:0000313" key="3">
    <source>
        <dbReference type="Proteomes" id="UP000248536"/>
    </source>
</evidence>
<feature type="transmembrane region" description="Helical" evidence="1">
    <location>
        <begin position="110"/>
        <end position="127"/>
    </location>
</feature>
<feature type="transmembrane region" description="Helical" evidence="1">
    <location>
        <begin position="49"/>
        <end position="67"/>
    </location>
</feature>
<dbReference type="KEGG" id="spon:HME9304_01883"/>
<reference evidence="2 3" key="1">
    <citation type="submission" date="2018-06" db="EMBL/GenBank/DDBJ databases">
        <title>Spongiibacterium sp. HME9304 Genome sequencing and assembly.</title>
        <authorList>
            <person name="Kang H."/>
            <person name="Kim H."/>
            <person name="Joh K."/>
        </authorList>
    </citation>
    <scope>NUCLEOTIDE SEQUENCE [LARGE SCALE GENOMIC DNA]</scope>
    <source>
        <strain evidence="2 3">HME9304</strain>
    </source>
</reference>
<feature type="transmembrane region" description="Helical" evidence="1">
    <location>
        <begin position="228"/>
        <end position="248"/>
    </location>
</feature>
<dbReference type="Gene3D" id="1.20.1260.100">
    <property type="entry name" value="TspO/MBR protein"/>
    <property type="match status" value="1"/>
</dbReference>
<sequence length="269" mass="30673">MKKKLAIINLFSILLVIAVNYISQALRLNNTTIGEISGTYENLFTPASYAFAIWGLIFLSLLAYGIFQVRRAFFSDKKSIFIEQTGYWFAMANLLNSLWVFAFVYDYTGVSVLIMLGILFSLIKIILNTNMERWDAPLPIIAFVWWPICLYSGWISVATIANIATYLTKLGWDGGFLSEVSWTIILILTATILNVVIVLKRNMREFATVGIWALFAIFIRHQDSYKTIAYTALFSAIVIFIVIAWHGFQNRHTNPFKKFLEDGKTKNIG</sequence>
<dbReference type="PANTHER" id="PTHR33802:SF1">
    <property type="entry name" value="XK-RELATED PROTEIN"/>
    <property type="match status" value="1"/>
</dbReference>
<proteinExistence type="predicted"/>
<evidence type="ECO:0000313" key="2">
    <source>
        <dbReference type="EMBL" id="AWX44878.1"/>
    </source>
</evidence>
<evidence type="ECO:0000256" key="1">
    <source>
        <dbReference type="SAM" id="Phobius"/>
    </source>
</evidence>
<keyword evidence="1" id="KW-1133">Transmembrane helix</keyword>
<gene>
    <name evidence="2" type="ORF">HME9304_01883</name>
</gene>
<keyword evidence="1" id="KW-0472">Membrane</keyword>
<feature type="transmembrane region" description="Helical" evidence="1">
    <location>
        <begin position="87"/>
        <end position="104"/>
    </location>
</feature>
<dbReference type="InterPro" id="IPR038330">
    <property type="entry name" value="TspO/MBR-related_sf"/>
</dbReference>
<dbReference type="EMBL" id="CP030104">
    <property type="protein sequence ID" value="AWX44878.1"/>
    <property type="molecule type" value="Genomic_DNA"/>
</dbReference>
<dbReference type="Proteomes" id="UP000248536">
    <property type="component" value="Chromosome"/>
</dbReference>
<dbReference type="AlphaFoldDB" id="A0A2Z4LU32"/>
<dbReference type="RefSeq" id="WP_112378315.1">
    <property type="nucleotide sequence ID" value="NZ_CP030104.1"/>
</dbReference>
<dbReference type="OrthoDB" id="5189031at2"/>
<evidence type="ECO:0008006" key="4">
    <source>
        <dbReference type="Google" id="ProtNLM"/>
    </source>
</evidence>
<dbReference type="PANTHER" id="PTHR33802">
    <property type="entry name" value="SI:CH211-161H7.5-RELATED"/>
    <property type="match status" value="1"/>
</dbReference>